<name>A0A381RQJ3_9ZZZZ</name>
<dbReference type="SUPFAM" id="SSF55620">
    <property type="entry name" value="Tetrahydrobiopterin biosynthesis enzymes-like"/>
    <property type="match status" value="1"/>
</dbReference>
<dbReference type="PIRSF" id="PIRSF006113">
    <property type="entry name" value="PTP_synth"/>
    <property type="match status" value="1"/>
</dbReference>
<evidence type="ECO:0000256" key="2">
    <source>
        <dbReference type="ARBA" id="ARBA00022723"/>
    </source>
</evidence>
<evidence type="ECO:0000256" key="3">
    <source>
        <dbReference type="ARBA" id="ARBA00022833"/>
    </source>
</evidence>
<dbReference type="AlphaFoldDB" id="A0A381RQJ3"/>
<dbReference type="InterPro" id="IPR038418">
    <property type="entry name" value="6-PTP_synth/QueD_sf"/>
</dbReference>
<keyword evidence="2" id="KW-0479">Metal-binding</keyword>
<evidence type="ECO:0000313" key="5">
    <source>
        <dbReference type="EMBL" id="SUZ91123.1"/>
    </source>
</evidence>
<evidence type="ECO:0000256" key="1">
    <source>
        <dbReference type="ARBA" id="ARBA00001947"/>
    </source>
</evidence>
<evidence type="ECO:0008006" key="6">
    <source>
        <dbReference type="Google" id="ProtNLM"/>
    </source>
</evidence>
<protein>
    <recommendedName>
        <fullName evidence="6">6-pyruvoyl tetrahydrobiopterin synthase</fullName>
    </recommendedName>
</protein>
<gene>
    <name evidence="5" type="ORF">METZ01_LOCUS43977</name>
</gene>
<reference evidence="5" key="1">
    <citation type="submission" date="2018-05" db="EMBL/GenBank/DDBJ databases">
        <authorList>
            <person name="Lanie J.A."/>
            <person name="Ng W.-L."/>
            <person name="Kazmierczak K.M."/>
            <person name="Andrzejewski T.M."/>
            <person name="Davidsen T.M."/>
            <person name="Wayne K.J."/>
            <person name="Tettelin H."/>
            <person name="Glass J.I."/>
            <person name="Rusch D."/>
            <person name="Podicherti R."/>
            <person name="Tsui H.-C.T."/>
            <person name="Winkler M.E."/>
        </authorList>
    </citation>
    <scope>NUCLEOTIDE SEQUENCE</scope>
</reference>
<sequence>MNGPFLTKVFYFNAAHQYGHHEWSNEKNWEVFGPDSKIHGHNYTLEVMVSGSINPETGFIVDLLQLKNIVQKNVIDILDHTQFDVEVDWFQDKQPSSENLVIFIWEQIIKVFDSNSLHRIRLHETATIFTDYYGPG</sequence>
<comment type="cofactor">
    <cofactor evidence="1">
        <name>Zn(2+)</name>
        <dbReference type="ChEBI" id="CHEBI:29105"/>
    </cofactor>
</comment>
<dbReference type="PANTHER" id="PTHR12589">
    <property type="entry name" value="PYRUVOYL TETRAHYDROBIOPTERIN SYNTHASE"/>
    <property type="match status" value="1"/>
</dbReference>
<organism evidence="5">
    <name type="scientific">marine metagenome</name>
    <dbReference type="NCBI Taxonomy" id="408172"/>
    <lineage>
        <taxon>unclassified sequences</taxon>
        <taxon>metagenomes</taxon>
        <taxon>ecological metagenomes</taxon>
    </lineage>
</organism>
<dbReference type="GO" id="GO:0046872">
    <property type="term" value="F:metal ion binding"/>
    <property type="evidence" value="ECO:0007669"/>
    <property type="project" value="UniProtKB-KW"/>
</dbReference>
<dbReference type="EMBL" id="UINC01001950">
    <property type="protein sequence ID" value="SUZ91123.1"/>
    <property type="molecule type" value="Genomic_DNA"/>
</dbReference>
<dbReference type="InterPro" id="IPR007115">
    <property type="entry name" value="6-PTP_synth/QueD"/>
</dbReference>
<dbReference type="Pfam" id="PF01242">
    <property type="entry name" value="PTPS"/>
    <property type="match status" value="1"/>
</dbReference>
<evidence type="ECO:0000256" key="4">
    <source>
        <dbReference type="ARBA" id="ARBA00023239"/>
    </source>
</evidence>
<accession>A0A381RQJ3</accession>
<keyword evidence="4" id="KW-0456">Lyase</keyword>
<dbReference type="GO" id="GO:0016829">
    <property type="term" value="F:lyase activity"/>
    <property type="evidence" value="ECO:0007669"/>
    <property type="project" value="UniProtKB-KW"/>
</dbReference>
<dbReference type="Gene3D" id="3.30.479.10">
    <property type="entry name" value="6-pyruvoyl tetrahydropterin synthase/QueD"/>
    <property type="match status" value="1"/>
</dbReference>
<proteinExistence type="predicted"/>
<dbReference type="PANTHER" id="PTHR12589:SF7">
    <property type="entry name" value="6-PYRUVOYL TETRAHYDROBIOPTERIN SYNTHASE"/>
    <property type="match status" value="1"/>
</dbReference>
<keyword evidence="3" id="KW-0862">Zinc</keyword>